<accession>A0A372MJC6</accession>
<organism evidence="1 2">
    <name type="scientific">Sphaerochaeta halotolerans</name>
    <dbReference type="NCBI Taxonomy" id="2293840"/>
    <lineage>
        <taxon>Bacteria</taxon>
        <taxon>Pseudomonadati</taxon>
        <taxon>Spirochaetota</taxon>
        <taxon>Spirochaetia</taxon>
        <taxon>Spirochaetales</taxon>
        <taxon>Sphaerochaetaceae</taxon>
        <taxon>Sphaerochaeta</taxon>
    </lineage>
</organism>
<proteinExistence type="predicted"/>
<evidence type="ECO:0000313" key="1">
    <source>
        <dbReference type="EMBL" id="RFU95892.1"/>
    </source>
</evidence>
<sequence>METTPTTQYVKRAYALREKGYNCAQAVACSFADVVGMDEQELFVISEAFGGGMGGHKATCGAVSGAVLIISLLTSGGSVEAATKQTTYAHAGEIVDGFLAQNGTLVCSELRGDDTGIVLRTCDLCVEDSVVLLHKLLHRIGKTS</sequence>
<evidence type="ECO:0000313" key="2">
    <source>
        <dbReference type="Proteomes" id="UP000264002"/>
    </source>
</evidence>
<keyword evidence="2" id="KW-1185">Reference proteome</keyword>
<reference evidence="1 2" key="2">
    <citation type="submission" date="2018-09" db="EMBL/GenBank/DDBJ databases">
        <title>Genome of Sphaerochaeta halotolerans strain 4-11.</title>
        <authorList>
            <person name="Nazina T.N."/>
            <person name="Sokolova D.S."/>
        </authorList>
    </citation>
    <scope>NUCLEOTIDE SEQUENCE [LARGE SCALE GENOMIC DNA]</scope>
    <source>
        <strain evidence="1 2">4-11</strain>
    </source>
</reference>
<dbReference type="NCBIfam" id="TIGR01909">
    <property type="entry name" value="C_GCAxxG_C_C"/>
    <property type="match status" value="1"/>
</dbReference>
<dbReference type="AlphaFoldDB" id="A0A372MJC6"/>
<dbReference type="Pfam" id="PF09719">
    <property type="entry name" value="C_GCAxxG_C_C"/>
    <property type="match status" value="1"/>
</dbReference>
<reference evidence="2" key="1">
    <citation type="submission" date="2018-08" db="EMBL/GenBank/DDBJ databases">
        <authorList>
            <person name="Grouzdev D.S."/>
            <person name="Krutkina M.S."/>
        </authorList>
    </citation>
    <scope>NUCLEOTIDE SEQUENCE [LARGE SCALE GENOMIC DNA]</scope>
    <source>
        <strain evidence="2">4-11</strain>
    </source>
</reference>
<protein>
    <submittedName>
        <fullName evidence="1">C_GCAxxG_C_C family protein</fullName>
    </submittedName>
</protein>
<comment type="caution">
    <text evidence="1">The sequence shown here is derived from an EMBL/GenBank/DDBJ whole genome shotgun (WGS) entry which is preliminary data.</text>
</comment>
<name>A0A372MJC6_9SPIR</name>
<dbReference type="EMBL" id="QUWK01000002">
    <property type="protein sequence ID" value="RFU95892.1"/>
    <property type="molecule type" value="Genomic_DNA"/>
</dbReference>
<dbReference type="InterPro" id="IPR010181">
    <property type="entry name" value="CGCAxxGCC_motif"/>
</dbReference>
<dbReference type="RefSeq" id="WP_117329291.1">
    <property type="nucleotide sequence ID" value="NZ_QUWK01000002.1"/>
</dbReference>
<gene>
    <name evidence="1" type="ORF">DYP60_02495</name>
</gene>
<dbReference type="Proteomes" id="UP000264002">
    <property type="component" value="Unassembled WGS sequence"/>
</dbReference>